<sequence>MKVGICFVRPELEKAAKKIVQNCDGLPLAIIIVGKHLSKSEKTLEYWTNVAEKQIPIFDSTDDLEVFDALTIRFYNFPFDILKLVRLRYVAFTYNGELPASISKLWGLQYLIVRQHLSIKYSGVGSYLPMEIWSMKELRHLQVMGSNLPNPCGGSLLNLLTLSDVSPHSCTEEVLKGTPNLKK</sequence>
<dbReference type="AlphaFoldDB" id="A0AAV6X162"/>
<dbReference type="Proteomes" id="UP000826271">
    <property type="component" value="Unassembled WGS sequence"/>
</dbReference>
<evidence type="ECO:0000313" key="2">
    <source>
        <dbReference type="EMBL" id="KAG8373864.1"/>
    </source>
</evidence>
<dbReference type="SUPFAM" id="SSF52540">
    <property type="entry name" value="P-loop containing nucleoside triphosphate hydrolases"/>
    <property type="match status" value="1"/>
</dbReference>
<proteinExistence type="predicted"/>
<evidence type="ECO:0008006" key="4">
    <source>
        <dbReference type="Google" id="ProtNLM"/>
    </source>
</evidence>
<evidence type="ECO:0000256" key="1">
    <source>
        <dbReference type="ARBA" id="ARBA00022614"/>
    </source>
</evidence>
<name>A0AAV6X162_9LAMI</name>
<keyword evidence="1" id="KW-0433">Leucine-rich repeat</keyword>
<dbReference type="SUPFAM" id="SSF52058">
    <property type="entry name" value="L domain-like"/>
    <property type="match status" value="1"/>
</dbReference>
<dbReference type="InterPro" id="IPR027417">
    <property type="entry name" value="P-loop_NTPase"/>
</dbReference>
<dbReference type="InterPro" id="IPR042197">
    <property type="entry name" value="Apaf_helical"/>
</dbReference>
<comment type="caution">
    <text evidence="2">The sequence shown here is derived from an EMBL/GenBank/DDBJ whole genome shotgun (WGS) entry which is preliminary data.</text>
</comment>
<reference evidence="2" key="1">
    <citation type="submission" date="2019-10" db="EMBL/GenBank/DDBJ databases">
        <authorList>
            <person name="Zhang R."/>
            <person name="Pan Y."/>
            <person name="Wang J."/>
            <person name="Ma R."/>
            <person name="Yu S."/>
        </authorList>
    </citation>
    <scope>NUCLEOTIDE SEQUENCE</scope>
    <source>
        <strain evidence="2">LA-IB0</strain>
        <tissue evidence="2">Leaf</tissue>
    </source>
</reference>
<dbReference type="PANTHER" id="PTHR15140:SF33">
    <property type="entry name" value="LATE BLIGHT RESISTANCE PROTEIN HOMOLOG R1A-3 ISOFORM X1"/>
    <property type="match status" value="1"/>
</dbReference>
<dbReference type="PANTHER" id="PTHR15140">
    <property type="entry name" value="TUBULIN-SPECIFIC CHAPERONE E"/>
    <property type="match status" value="1"/>
</dbReference>
<organism evidence="2 3">
    <name type="scientific">Buddleja alternifolia</name>
    <dbReference type="NCBI Taxonomy" id="168488"/>
    <lineage>
        <taxon>Eukaryota</taxon>
        <taxon>Viridiplantae</taxon>
        <taxon>Streptophyta</taxon>
        <taxon>Embryophyta</taxon>
        <taxon>Tracheophyta</taxon>
        <taxon>Spermatophyta</taxon>
        <taxon>Magnoliopsida</taxon>
        <taxon>eudicotyledons</taxon>
        <taxon>Gunneridae</taxon>
        <taxon>Pentapetalae</taxon>
        <taxon>asterids</taxon>
        <taxon>lamiids</taxon>
        <taxon>Lamiales</taxon>
        <taxon>Scrophulariaceae</taxon>
        <taxon>Buddlejeae</taxon>
        <taxon>Buddleja</taxon>
    </lineage>
</organism>
<keyword evidence="3" id="KW-1185">Reference proteome</keyword>
<protein>
    <recommendedName>
        <fullName evidence="4">NB-ARC domain-containing protein</fullName>
    </recommendedName>
</protein>
<gene>
    <name evidence="2" type="ORF">BUALT_Bualt11G0069600</name>
</gene>
<accession>A0AAV6X162</accession>
<evidence type="ECO:0000313" key="3">
    <source>
        <dbReference type="Proteomes" id="UP000826271"/>
    </source>
</evidence>
<dbReference type="Gene3D" id="1.10.8.430">
    <property type="entry name" value="Helical domain of apoptotic protease-activating factors"/>
    <property type="match status" value="1"/>
</dbReference>
<dbReference type="GO" id="GO:0043531">
    <property type="term" value="F:ADP binding"/>
    <property type="evidence" value="ECO:0007669"/>
    <property type="project" value="InterPro"/>
</dbReference>
<dbReference type="EMBL" id="WHWC01000011">
    <property type="protein sequence ID" value="KAG8373864.1"/>
    <property type="molecule type" value="Genomic_DNA"/>
</dbReference>